<protein>
    <submittedName>
        <fullName evidence="2">Uncharacterized protein</fullName>
    </submittedName>
</protein>
<evidence type="ECO:0000256" key="1">
    <source>
        <dbReference type="SAM" id="MobiDB-lite"/>
    </source>
</evidence>
<gene>
    <name evidence="2" type="ORF">CLV68_4544</name>
</gene>
<proteinExistence type="predicted"/>
<dbReference type="AlphaFoldDB" id="A0A421B242"/>
<sequence>MTQHFLTPKDPEAANVVMIGHDRVLGTFFAQVYKDTGADPNLVLWEGSARGQLPYANQVIDLVRDHAHIPDKLWEALDHDRARAAFRTAEEANAVTHWSPTARVEPEHDADSTHA</sequence>
<accession>A0A421B242</accession>
<evidence type="ECO:0000313" key="2">
    <source>
        <dbReference type="EMBL" id="RLK58440.1"/>
    </source>
</evidence>
<dbReference type="EMBL" id="RCDD01000003">
    <property type="protein sequence ID" value="RLK58440.1"/>
    <property type="molecule type" value="Genomic_DNA"/>
</dbReference>
<feature type="compositionally biased region" description="Basic and acidic residues" evidence="1">
    <location>
        <begin position="104"/>
        <end position="115"/>
    </location>
</feature>
<feature type="region of interest" description="Disordered" evidence="1">
    <location>
        <begin position="90"/>
        <end position="115"/>
    </location>
</feature>
<organism evidence="2 3">
    <name type="scientific">Actinokineospora cianjurensis</name>
    <dbReference type="NCBI Taxonomy" id="585224"/>
    <lineage>
        <taxon>Bacteria</taxon>
        <taxon>Bacillati</taxon>
        <taxon>Actinomycetota</taxon>
        <taxon>Actinomycetes</taxon>
        <taxon>Pseudonocardiales</taxon>
        <taxon>Pseudonocardiaceae</taxon>
        <taxon>Actinokineospora</taxon>
    </lineage>
</organism>
<dbReference type="RefSeq" id="WP_121392857.1">
    <property type="nucleotide sequence ID" value="NZ_RCDD01000003.1"/>
</dbReference>
<dbReference type="OrthoDB" id="3698953at2"/>
<comment type="caution">
    <text evidence="2">The sequence shown here is derived from an EMBL/GenBank/DDBJ whole genome shotgun (WGS) entry which is preliminary data.</text>
</comment>
<evidence type="ECO:0000313" key="3">
    <source>
        <dbReference type="Proteomes" id="UP000282454"/>
    </source>
</evidence>
<reference evidence="2 3" key="1">
    <citation type="submission" date="2018-10" db="EMBL/GenBank/DDBJ databases">
        <title>Genomic Encyclopedia of Archaeal and Bacterial Type Strains, Phase II (KMG-II): from individual species to whole genera.</title>
        <authorList>
            <person name="Goeker M."/>
        </authorList>
    </citation>
    <scope>NUCLEOTIDE SEQUENCE [LARGE SCALE GENOMIC DNA]</scope>
    <source>
        <strain evidence="2 3">DSM 45657</strain>
    </source>
</reference>
<name>A0A421B242_9PSEU</name>
<dbReference type="Proteomes" id="UP000282454">
    <property type="component" value="Unassembled WGS sequence"/>
</dbReference>
<keyword evidence="3" id="KW-1185">Reference proteome</keyword>